<dbReference type="AlphaFoldDB" id="D1CIQ0"/>
<gene>
    <name evidence="2" type="ordered locus">Tter_2733</name>
</gene>
<protein>
    <submittedName>
        <fullName evidence="2">Uncharacterized protein</fullName>
    </submittedName>
</protein>
<organism evidence="2 3">
    <name type="scientific">Thermobaculum terrenum (strain ATCC BAA-798 / CCMEE 7001 / YNP1)</name>
    <dbReference type="NCBI Taxonomy" id="525904"/>
    <lineage>
        <taxon>Bacteria</taxon>
        <taxon>Bacillati</taxon>
        <taxon>Chloroflexota</taxon>
        <taxon>Chloroflexia</taxon>
        <taxon>Candidatus Thermobaculales</taxon>
        <taxon>Candidatus Thermobaculaceae</taxon>
        <taxon>Thermobaculum</taxon>
    </lineage>
</organism>
<evidence type="ECO:0000313" key="3">
    <source>
        <dbReference type="Proteomes" id="UP000000323"/>
    </source>
</evidence>
<dbReference type="STRING" id="525904.Tter_2733"/>
<dbReference type="RefSeq" id="WP_012876651.1">
    <property type="nucleotide sequence ID" value="NC_013526.1"/>
</dbReference>
<accession>D1CIQ0</accession>
<feature type="signal peptide" evidence="1">
    <location>
        <begin position="1"/>
        <end position="22"/>
    </location>
</feature>
<proteinExistence type="predicted"/>
<keyword evidence="3" id="KW-1185">Reference proteome</keyword>
<dbReference type="KEGG" id="ttr:Tter_2733"/>
<sequence>MKALRIWTALLLVLVMAVPAQAKEHKDNYVNITFELTIYGDAQKDSAFWIGWDYVRPLGITPWPYGLCGDNVQSFPVRPCKGHGTTYRYKTEIPRGRTIIFGFWRARKGNLNDSFGAFFSKTMRLTHDTRVRAWYRFPEAHEEFMPKMPQTGAGGMAGR</sequence>
<evidence type="ECO:0000256" key="1">
    <source>
        <dbReference type="SAM" id="SignalP"/>
    </source>
</evidence>
<dbReference type="HOGENOM" id="CLU_1659916_0_0_0"/>
<reference evidence="3" key="1">
    <citation type="journal article" date="2010" name="Stand. Genomic Sci.">
        <title>Complete genome sequence of 'Thermobaculum terrenum' type strain (YNP1).</title>
        <authorList>
            <person name="Kiss H."/>
            <person name="Cleland D."/>
            <person name="Lapidus A."/>
            <person name="Lucas S."/>
            <person name="Glavina Del Rio T."/>
            <person name="Nolan M."/>
            <person name="Tice H."/>
            <person name="Han C."/>
            <person name="Goodwin L."/>
            <person name="Pitluck S."/>
            <person name="Liolios K."/>
            <person name="Ivanova N."/>
            <person name="Mavromatis K."/>
            <person name="Ovchinnikova G."/>
            <person name="Pati A."/>
            <person name="Chen A."/>
            <person name="Palaniappan K."/>
            <person name="Land M."/>
            <person name="Hauser L."/>
            <person name="Chang Y."/>
            <person name="Jeffries C."/>
            <person name="Lu M."/>
            <person name="Brettin T."/>
            <person name="Detter J."/>
            <person name="Goker M."/>
            <person name="Tindall B."/>
            <person name="Beck B."/>
            <person name="McDermott T."/>
            <person name="Woyke T."/>
            <person name="Bristow J."/>
            <person name="Eisen J."/>
            <person name="Markowitz V."/>
            <person name="Hugenholtz P."/>
            <person name="Kyrpides N."/>
            <person name="Klenk H."/>
            <person name="Cheng J."/>
        </authorList>
    </citation>
    <scope>NUCLEOTIDE SEQUENCE [LARGE SCALE GENOMIC DNA]</scope>
    <source>
        <strain evidence="3">ATCC BAA-798 / YNP1</strain>
    </source>
</reference>
<dbReference type="EMBL" id="CP001826">
    <property type="protein sequence ID" value="ACZ43620.1"/>
    <property type="molecule type" value="Genomic_DNA"/>
</dbReference>
<name>D1CIQ0_THET1</name>
<keyword evidence="1" id="KW-0732">Signal</keyword>
<dbReference type="Proteomes" id="UP000000323">
    <property type="component" value="Chromosome 2"/>
</dbReference>
<feature type="chain" id="PRO_5003021303" evidence="1">
    <location>
        <begin position="23"/>
        <end position="159"/>
    </location>
</feature>
<evidence type="ECO:0000313" key="2">
    <source>
        <dbReference type="EMBL" id="ACZ43620.1"/>
    </source>
</evidence>